<comment type="caution">
    <text evidence="1">The sequence shown here is derived from an EMBL/GenBank/DDBJ whole genome shotgun (WGS) entry which is preliminary data.</text>
</comment>
<protein>
    <submittedName>
        <fullName evidence="1">Uncharacterized protein</fullName>
    </submittedName>
</protein>
<proteinExistence type="predicted"/>
<gene>
    <name evidence="1" type="ORF">PPERSA_09412</name>
</gene>
<dbReference type="AlphaFoldDB" id="A0A0V0Q9Y6"/>
<evidence type="ECO:0000313" key="1">
    <source>
        <dbReference type="EMBL" id="KRW98887.1"/>
    </source>
</evidence>
<organism evidence="1 2">
    <name type="scientific">Pseudocohnilembus persalinus</name>
    <name type="common">Ciliate</name>
    <dbReference type="NCBI Taxonomy" id="266149"/>
    <lineage>
        <taxon>Eukaryota</taxon>
        <taxon>Sar</taxon>
        <taxon>Alveolata</taxon>
        <taxon>Ciliophora</taxon>
        <taxon>Intramacronucleata</taxon>
        <taxon>Oligohymenophorea</taxon>
        <taxon>Scuticociliatia</taxon>
        <taxon>Philasterida</taxon>
        <taxon>Pseudocohnilembidae</taxon>
        <taxon>Pseudocohnilembus</taxon>
    </lineage>
</organism>
<dbReference type="Proteomes" id="UP000054937">
    <property type="component" value="Unassembled WGS sequence"/>
</dbReference>
<reference evidence="1 2" key="1">
    <citation type="journal article" date="2015" name="Sci. Rep.">
        <title>Genome of the facultative scuticociliatosis pathogen Pseudocohnilembus persalinus provides insight into its virulence through horizontal gene transfer.</title>
        <authorList>
            <person name="Xiong J."/>
            <person name="Wang G."/>
            <person name="Cheng J."/>
            <person name="Tian M."/>
            <person name="Pan X."/>
            <person name="Warren A."/>
            <person name="Jiang C."/>
            <person name="Yuan D."/>
            <person name="Miao W."/>
        </authorList>
    </citation>
    <scope>NUCLEOTIDE SEQUENCE [LARGE SCALE GENOMIC DNA]</scope>
    <source>
        <strain evidence="1">36N120E</strain>
    </source>
</reference>
<keyword evidence="2" id="KW-1185">Reference proteome</keyword>
<name>A0A0V0Q9Y6_PSEPJ</name>
<accession>A0A0V0Q9Y6</accession>
<dbReference type="InParanoid" id="A0A0V0Q9Y6"/>
<evidence type="ECO:0000313" key="2">
    <source>
        <dbReference type="Proteomes" id="UP000054937"/>
    </source>
</evidence>
<sequence>MALKLSLQTFQEENKQKEQFNNLGIMKIKKESVSSCNSSHNSIQLSDKQINRTCIEENQIGLDYSNQISYQTNIQYYQEKKMFKLKQQGISSLYLQLNKNANQKNIE</sequence>
<dbReference type="EMBL" id="LDAU01000225">
    <property type="protein sequence ID" value="KRW98887.1"/>
    <property type="molecule type" value="Genomic_DNA"/>
</dbReference>